<dbReference type="PANTHER" id="PTHR48047:SF45">
    <property type="entry name" value="SCOPOLETIN GLUCOSYLTRANSFERASE-LIKE"/>
    <property type="match status" value="1"/>
</dbReference>
<dbReference type="InterPro" id="IPR035595">
    <property type="entry name" value="UDP_glycos_trans_CS"/>
</dbReference>
<evidence type="ECO:0000256" key="4">
    <source>
        <dbReference type="RuleBase" id="RU003718"/>
    </source>
</evidence>
<dbReference type="EMBL" id="OOIL02000495">
    <property type="protein sequence ID" value="VFQ65778.1"/>
    <property type="molecule type" value="Genomic_DNA"/>
</dbReference>
<protein>
    <recommendedName>
        <fullName evidence="5">Glycosyltransferase</fullName>
        <ecNumber evidence="5">2.4.1.-</ecNumber>
    </recommendedName>
</protein>
<dbReference type="PROSITE" id="PS00375">
    <property type="entry name" value="UDPGT"/>
    <property type="match status" value="1"/>
</dbReference>
<keyword evidence="2 4" id="KW-0328">Glycosyltransferase</keyword>
<dbReference type="OrthoDB" id="5835829at2759"/>
<name>A0A484KM04_9ASTE</name>
<keyword evidence="7" id="KW-1185">Reference proteome</keyword>
<gene>
    <name evidence="6" type="ORF">CCAM_LOCUS7554</name>
</gene>
<dbReference type="FunFam" id="3.40.50.2000:FF:000071">
    <property type="entry name" value="Glycosyltransferase"/>
    <property type="match status" value="1"/>
</dbReference>
<evidence type="ECO:0000313" key="6">
    <source>
        <dbReference type="EMBL" id="VFQ65778.1"/>
    </source>
</evidence>
<evidence type="ECO:0000256" key="2">
    <source>
        <dbReference type="ARBA" id="ARBA00022676"/>
    </source>
</evidence>
<dbReference type="PANTHER" id="PTHR48047">
    <property type="entry name" value="GLYCOSYLTRANSFERASE"/>
    <property type="match status" value="1"/>
</dbReference>
<evidence type="ECO:0000256" key="1">
    <source>
        <dbReference type="ARBA" id="ARBA00009995"/>
    </source>
</evidence>
<dbReference type="Gene3D" id="3.40.50.2000">
    <property type="entry name" value="Glycogen Phosphorylase B"/>
    <property type="match status" value="2"/>
</dbReference>
<dbReference type="FunFam" id="3.40.50.2000:FF:000047">
    <property type="entry name" value="Glycosyltransferase"/>
    <property type="match status" value="1"/>
</dbReference>
<dbReference type="SUPFAM" id="SSF53756">
    <property type="entry name" value="UDP-Glycosyltransferase/glycogen phosphorylase"/>
    <property type="match status" value="1"/>
</dbReference>
<evidence type="ECO:0000313" key="7">
    <source>
        <dbReference type="Proteomes" id="UP000595140"/>
    </source>
</evidence>
<reference evidence="6 7" key="1">
    <citation type="submission" date="2018-04" db="EMBL/GenBank/DDBJ databases">
        <authorList>
            <person name="Vogel A."/>
        </authorList>
    </citation>
    <scope>NUCLEOTIDE SEQUENCE [LARGE SCALE GENOMIC DNA]</scope>
</reference>
<accession>A0A484KM04</accession>
<comment type="similarity">
    <text evidence="1 4">Belongs to the UDP-glycosyltransferase family.</text>
</comment>
<organism evidence="6 7">
    <name type="scientific">Cuscuta campestris</name>
    <dbReference type="NCBI Taxonomy" id="132261"/>
    <lineage>
        <taxon>Eukaryota</taxon>
        <taxon>Viridiplantae</taxon>
        <taxon>Streptophyta</taxon>
        <taxon>Embryophyta</taxon>
        <taxon>Tracheophyta</taxon>
        <taxon>Spermatophyta</taxon>
        <taxon>Magnoliopsida</taxon>
        <taxon>eudicotyledons</taxon>
        <taxon>Gunneridae</taxon>
        <taxon>Pentapetalae</taxon>
        <taxon>asterids</taxon>
        <taxon>lamiids</taxon>
        <taxon>Solanales</taxon>
        <taxon>Convolvulaceae</taxon>
        <taxon>Cuscuteae</taxon>
        <taxon>Cuscuta</taxon>
        <taxon>Cuscuta subgen. Grammica</taxon>
        <taxon>Cuscuta sect. Cleistogrammica</taxon>
    </lineage>
</organism>
<sequence length="487" mass="54342">MGDHLHVLFFPMMAHGHMIPTLDMAKLFASRRGVKSTVVTTPYNQTLFTKAIEKHTQLGHQMQIRSIDFPGIQVGLPENCQRLDQLPSPDALPSFIKACGMLQQPLEQLLDELRPDCLVADMLFPWATVAAAKFDIPRLVFHGTCCFSLCATYSLRIHRPFDNVSSDSELFTIPDLPHQVKLTRLHVSPHDTGGGDGDDGAYMTEFMREVWESEETSYGVIINSFYELEPDYAEHYRNVLGRRSWFVGPLSLQNGDVEDKAGRGKTPSMDARKCMEWLDTKKPNSVVYVCFGSIASFPPIQLQEMAAGIEASGQEFLWVIKNPQAEEGEEEKQEEWMPEGYEERMKGKGLIIRGWAPQLLILEHGAVGLFVTHCGWNSTLEAVCAGVPMVTWPAFADQFLNEKLVTEILRAGVGVGSKEWTRWEGVVKRDAIAEGIRRVMAGEESEGMRSRAQALKALARKAIDDEEGSSCSGLSSLLDELRAYNAA</sequence>
<proteinExistence type="inferred from homology"/>
<evidence type="ECO:0000256" key="5">
    <source>
        <dbReference type="RuleBase" id="RU362057"/>
    </source>
</evidence>
<dbReference type="EC" id="2.4.1.-" evidence="5"/>
<dbReference type="Pfam" id="PF00201">
    <property type="entry name" value="UDPGT"/>
    <property type="match status" value="1"/>
</dbReference>
<dbReference type="CDD" id="cd03784">
    <property type="entry name" value="GT1_Gtf-like"/>
    <property type="match status" value="1"/>
</dbReference>
<dbReference type="AlphaFoldDB" id="A0A484KM04"/>
<evidence type="ECO:0000256" key="3">
    <source>
        <dbReference type="ARBA" id="ARBA00022679"/>
    </source>
</evidence>
<dbReference type="InterPro" id="IPR002213">
    <property type="entry name" value="UDP_glucos_trans"/>
</dbReference>
<dbReference type="Proteomes" id="UP000595140">
    <property type="component" value="Unassembled WGS sequence"/>
</dbReference>
<keyword evidence="3 4" id="KW-0808">Transferase</keyword>
<dbReference type="GO" id="GO:0035251">
    <property type="term" value="F:UDP-glucosyltransferase activity"/>
    <property type="evidence" value="ECO:0007669"/>
    <property type="project" value="TreeGrafter"/>
</dbReference>